<organism evidence="1 2">
    <name type="scientific">Lachancea lanzarotensis</name>
    <dbReference type="NCBI Taxonomy" id="1245769"/>
    <lineage>
        <taxon>Eukaryota</taxon>
        <taxon>Fungi</taxon>
        <taxon>Dikarya</taxon>
        <taxon>Ascomycota</taxon>
        <taxon>Saccharomycotina</taxon>
        <taxon>Saccharomycetes</taxon>
        <taxon>Saccharomycetales</taxon>
        <taxon>Saccharomycetaceae</taxon>
        <taxon>Lachancea</taxon>
    </lineage>
</organism>
<sequence length="287" mass="32168">MSFPGVLHSYKSDQVAFEFTPTSLSKVIIFIGGLGNGLFGVSYIQNVVKELGPLGWSVIQIQMTSSGKGWGLSSLHKDIEEIKDLVEYLKSPSGGSRDKIVLFGHSTGSQDTIHYLLNHGNTVDGGIMQGSASDREGFSRIVEKQKWDRMNAQAREMVEKGQQNDLLPSEFAEVMFNTPITAYRWCSLTLPGGDDDYFSSDLSEKHLKTTFGKIQRPFLMAYSELDQFVPSFVDKQKLLQKWASSSDPMYYSKHSGIIKGASHEVAQEDARSYMCEMVRNFLQEFDL</sequence>
<dbReference type="Proteomes" id="UP000054304">
    <property type="component" value="Unassembled WGS sequence"/>
</dbReference>
<dbReference type="Gene3D" id="3.40.50.1820">
    <property type="entry name" value="alpha/beta hydrolase"/>
    <property type="match status" value="1"/>
</dbReference>
<dbReference type="Pfam" id="PF08538">
    <property type="entry name" value="DUF1749"/>
    <property type="match status" value="1"/>
</dbReference>
<dbReference type="AlphaFoldDB" id="A0A0C7MXD4"/>
<dbReference type="PANTHER" id="PTHR31591">
    <property type="entry name" value="UPF0613 PROTEIN PB24D3.06C"/>
    <property type="match status" value="1"/>
</dbReference>
<evidence type="ECO:0000313" key="1">
    <source>
        <dbReference type="EMBL" id="CEP60120.1"/>
    </source>
</evidence>
<keyword evidence="2" id="KW-1185">Reference proteome</keyword>
<evidence type="ECO:0000313" key="2">
    <source>
        <dbReference type="Proteomes" id="UP000054304"/>
    </source>
</evidence>
<dbReference type="GeneID" id="34683493"/>
<dbReference type="SUPFAM" id="SSF53474">
    <property type="entry name" value="alpha/beta-Hydrolases"/>
    <property type="match status" value="1"/>
</dbReference>
<accession>A0A0C7MXD4</accession>
<protein>
    <submittedName>
        <fullName evidence="1">LALA0S01e03488g1_1</fullName>
    </submittedName>
</protein>
<gene>
    <name evidence="1" type="ORF">LALA0_S01e03488g</name>
</gene>
<dbReference type="HOGENOM" id="CLU_049633_3_0_1"/>
<dbReference type="OrthoDB" id="10034502at2759"/>
<dbReference type="EMBL" id="LN736360">
    <property type="protein sequence ID" value="CEP60120.1"/>
    <property type="molecule type" value="Genomic_DNA"/>
</dbReference>
<dbReference type="InterPro" id="IPR029058">
    <property type="entry name" value="AB_hydrolase_fold"/>
</dbReference>
<dbReference type="PANTHER" id="PTHR31591:SF1">
    <property type="entry name" value="UPF0613 PROTEIN PB24D3.06C"/>
    <property type="match status" value="1"/>
</dbReference>
<dbReference type="InterPro" id="IPR013744">
    <property type="entry name" value="SidJ"/>
</dbReference>
<name>A0A0C7MXD4_9SACH</name>
<proteinExistence type="predicted"/>
<dbReference type="RefSeq" id="XP_022626365.1">
    <property type="nucleotide sequence ID" value="XM_022774249.1"/>
</dbReference>
<reference evidence="1 2" key="1">
    <citation type="submission" date="2014-12" db="EMBL/GenBank/DDBJ databases">
        <authorList>
            <person name="Neuveglise Cecile"/>
        </authorList>
    </citation>
    <scope>NUCLEOTIDE SEQUENCE [LARGE SCALE GENOMIC DNA]</scope>
    <source>
        <strain evidence="1 2">CBS 12615</strain>
    </source>
</reference>